<evidence type="ECO:0000313" key="2">
    <source>
        <dbReference type="EMBL" id="CAL1162603.1"/>
    </source>
</evidence>
<name>A0A9P1DIF3_9DINO</name>
<organism evidence="1">
    <name type="scientific">Cladocopium goreaui</name>
    <dbReference type="NCBI Taxonomy" id="2562237"/>
    <lineage>
        <taxon>Eukaryota</taxon>
        <taxon>Sar</taxon>
        <taxon>Alveolata</taxon>
        <taxon>Dinophyceae</taxon>
        <taxon>Suessiales</taxon>
        <taxon>Symbiodiniaceae</taxon>
        <taxon>Cladocopium</taxon>
    </lineage>
</organism>
<sequence length="132" mass="14389">MAPLGRTRLGLDATSITAGSLTPRTCGPLDAVLNCLLHDPAFFYLKKRPKAVQEPVPRKRQRLLANRFPDFKVKVELPKDEEPLPAVKLDETANMSEADQEVLSLPSEEAGCAVGRASLGGKSSLRLRPANR</sequence>
<proteinExistence type="predicted"/>
<reference evidence="2" key="2">
    <citation type="submission" date="2024-04" db="EMBL/GenBank/DDBJ databases">
        <authorList>
            <person name="Chen Y."/>
            <person name="Shah S."/>
            <person name="Dougan E. K."/>
            <person name="Thang M."/>
            <person name="Chan C."/>
        </authorList>
    </citation>
    <scope>NUCLEOTIDE SEQUENCE [LARGE SCALE GENOMIC DNA]</scope>
</reference>
<evidence type="ECO:0000313" key="1">
    <source>
        <dbReference type="EMBL" id="CAI4009228.1"/>
    </source>
</evidence>
<protein>
    <submittedName>
        <fullName evidence="1">Uncharacterized protein</fullName>
    </submittedName>
</protein>
<reference evidence="1" key="1">
    <citation type="submission" date="2022-10" db="EMBL/GenBank/DDBJ databases">
        <authorList>
            <person name="Chen Y."/>
            <person name="Dougan E. K."/>
            <person name="Chan C."/>
            <person name="Rhodes N."/>
            <person name="Thang M."/>
        </authorList>
    </citation>
    <scope>NUCLEOTIDE SEQUENCE</scope>
</reference>
<keyword evidence="3" id="KW-1185">Reference proteome</keyword>
<accession>A0A9P1DIF3</accession>
<dbReference type="EMBL" id="CAMXCT030004469">
    <property type="protein sequence ID" value="CAL4796540.1"/>
    <property type="molecule type" value="Genomic_DNA"/>
</dbReference>
<dbReference type="AlphaFoldDB" id="A0A9P1DIF3"/>
<gene>
    <name evidence="1" type="ORF">C1SCF055_LOCUS34599</name>
</gene>
<dbReference type="EMBL" id="CAMXCT010004469">
    <property type="protein sequence ID" value="CAI4009228.1"/>
    <property type="molecule type" value="Genomic_DNA"/>
</dbReference>
<dbReference type="EMBL" id="CAMXCT020004469">
    <property type="protein sequence ID" value="CAL1162603.1"/>
    <property type="molecule type" value="Genomic_DNA"/>
</dbReference>
<evidence type="ECO:0000313" key="3">
    <source>
        <dbReference type="Proteomes" id="UP001152797"/>
    </source>
</evidence>
<dbReference type="Proteomes" id="UP001152797">
    <property type="component" value="Unassembled WGS sequence"/>
</dbReference>
<comment type="caution">
    <text evidence="1">The sequence shown here is derived from an EMBL/GenBank/DDBJ whole genome shotgun (WGS) entry which is preliminary data.</text>
</comment>